<feature type="domain" description="Apple" evidence="2">
    <location>
        <begin position="101"/>
        <end position="134"/>
    </location>
</feature>
<reference evidence="4 5" key="1">
    <citation type="submission" date="2019-03" db="EMBL/GenBank/DDBJ databases">
        <authorList>
            <person name="Gaulin E."/>
            <person name="Dumas B."/>
        </authorList>
    </citation>
    <scope>NUCLEOTIDE SEQUENCE [LARGE SCALE GENOMIC DNA]</scope>
    <source>
        <strain evidence="4">CBS 568.67</strain>
    </source>
</reference>
<evidence type="ECO:0000313" key="4">
    <source>
        <dbReference type="EMBL" id="VFT85626.1"/>
    </source>
</evidence>
<evidence type="ECO:0000313" key="5">
    <source>
        <dbReference type="Proteomes" id="UP000332933"/>
    </source>
</evidence>
<feature type="domain" description="Apple" evidence="2">
    <location>
        <begin position="26"/>
        <end position="71"/>
    </location>
</feature>
<dbReference type="Pfam" id="PF14295">
    <property type="entry name" value="PAN_4"/>
    <property type="match status" value="3"/>
</dbReference>
<sequence length="661" mass="71487">MGLRHLVLVPAAALAAKWGIIHDGMDYVGHDLTPDYTNPPTSATAEGCIPICEADSRCAGFSWVGNNCWLKFGNPDLVPNPGVRSAAMLQPDQCLPLERDVDYWGNDIACFDGITTPDDCCTACTNTAGCNLYVVSNLHCCLKSAGTDRRPNQDPTANIRAAFRRPADANGPGLSLQDATYSPDVRVNPVGFTSVAGAQWVPGIEVRNGMLELDSILESLNATISNQPHDAPPQAEQLVASDGALVRGFWAVNSIGECATIVSMHGGVLFTYTKSTANDINSNGTCLSHVYPASNNRPTFFVTTGRKFTPVTQTLPAIYQLDSVAAATQNACQDTCLARSYCAAIQFDGQDCTLFAPAQGKAGNVATPDSSAGWVTSPYATKVNPSLPSYNKKPSRVAFYTTAHQDDHELFMSNNYHAGIADPNTKVVFVYTTAGDAGFGQKWRLARQLGTVAASTVWVDHIGRYNSKALQNVVQVADHRITRVSVGNVAHYFLCMREDNGVDEAGVNQFGLSELLNDKNAVPPMDQPTEVYVNRAAFRRVVQAIFELEANGVANVEIHAQAQENVGDHALHIATGKLVEEIVGGTKYAKCARQVYYYDYDVFDKDVNLGSPVYQLQRYAWMAQSQAIASAYGKENWSVHSSNLGRTYPRRTIPPTVSSCA</sequence>
<dbReference type="OrthoDB" id="65784at2759"/>
<evidence type="ECO:0000313" key="3">
    <source>
        <dbReference type="EMBL" id="KAF0700787.1"/>
    </source>
</evidence>
<dbReference type="Gene3D" id="3.50.4.10">
    <property type="entry name" value="Hepatocyte Growth Factor"/>
    <property type="match status" value="2"/>
</dbReference>
<feature type="signal peptide" evidence="1">
    <location>
        <begin position="1"/>
        <end position="15"/>
    </location>
</feature>
<accession>A0A485KLC7</accession>
<keyword evidence="5" id="KW-1185">Reference proteome</keyword>
<dbReference type="EMBL" id="VJMH01005113">
    <property type="protein sequence ID" value="KAF0700787.1"/>
    <property type="molecule type" value="Genomic_DNA"/>
</dbReference>
<name>A0A485KLC7_9STRA</name>
<protein>
    <submittedName>
        <fullName evidence="4">Aste57867_8740 protein</fullName>
    </submittedName>
</protein>
<evidence type="ECO:0000256" key="1">
    <source>
        <dbReference type="SAM" id="SignalP"/>
    </source>
</evidence>
<reference evidence="3" key="2">
    <citation type="submission" date="2019-06" db="EMBL/GenBank/DDBJ databases">
        <title>Genomics analysis of Aphanomyces spp. identifies a new class of oomycete effector associated with host adaptation.</title>
        <authorList>
            <person name="Gaulin E."/>
        </authorList>
    </citation>
    <scope>NUCLEOTIDE SEQUENCE</scope>
    <source>
        <strain evidence="3">CBS 578.67</strain>
    </source>
</reference>
<dbReference type="EMBL" id="CAADRA010005134">
    <property type="protein sequence ID" value="VFT85626.1"/>
    <property type="molecule type" value="Genomic_DNA"/>
</dbReference>
<dbReference type="Proteomes" id="UP000332933">
    <property type="component" value="Unassembled WGS sequence"/>
</dbReference>
<feature type="chain" id="PRO_5036116103" evidence="1">
    <location>
        <begin position="16"/>
        <end position="661"/>
    </location>
</feature>
<keyword evidence="1" id="KW-0732">Signal</keyword>
<proteinExistence type="predicted"/>
<evidence type="ECO:0000259" key="2">
    <source>
        <dbReference type="Pfam" id="PF14295"/>
    </source>
</evidence>
<dbReference type="AlphaFoldDB" id="A0A485KLC7"/>
<gene>
    <name evidence="4" type="primary">Aste57867_8740</name>
    <name evidence="3" type="ORF">As57867_008706</name>
    <name evidence="4" type="ORF">ASTE57867_8740</name>
</gene>
<feature type="domain" description="Apple" evidence="2">
    <location>
        <begin position="324"/>
        <end position="350"/>
    </location>
</feature>
<dbReference type="SUPFAM" id="SSF57414">
    <property type="entry name" value="Hairpin loop containing domain-like"/>
    <property type="match status" value="1"/>
</dbReference>
<dbReference type="InterPro" id="IPR003609">
    <property type="entry name" value="Pan_app"/>
</dbReference>
<organism evidence="4 5">
    <name type="scientific">Aphanomyces stellatus</name>
    <dbReference type="NCBI Taxonomy" id="120398"/>
    <lineage>
        <taxon>Eukaryota</taxon>
        <taxon>Sar</taxon>
        <taxon>Stramenopiles</taxon>
        <taxon>Oomycota</taxon>
        <taxon>Saprolegniomycetes</taxon>
        <taxon>Saprolegniales</taxon>
        <taxon>Verrucalvaceae</taxon>
        <taxon>Aphanomyces</taxon>
    </lineage>
</organism>